<organism evidence="1 2">
    <name type="scientific">Hydnomerulius pinastri MD-312</name>
    <dbReference type="NCBI Taxonomy" id="994086"/>
    <lineage>
        <taxon>Eukaryota</taxon>
        <taxon>Fungi</taxon>
        <taxon>Dikarya</taxon>
        <taxon>Basidiomycota</taxon>
        <taxon>Agaricomycotina</taxon>
        <taxon>Agaricomycetes</taxon>
        <taxon>Agaricomycetidae</taxon>
        <taxon>Boletales</taxon>
        <taxon>Boletales incertae sedis</taxon>
        <taxon>Leucogyrophana</taxon>
    </lineage>
</organism>
<dbReference type="EMBL" id="KN839895">
    <property type="protein sequence ID" value="KIJ59142.1"/>
    <property type="molecule type" value="Genomic_DNA"/>
</dbReference>
<name>A0A0C9W8U3_9AGAM</name>
<accession>A0A0C9W8U3</accession>
<keyword evidence="2" id="KW-1185">Reference proteome</keyword>
<dbReference type="Proteomes" id="UP000053820">
    <property type="component" value="Unassembled WGS sequence"/>
</dbReference>
<dbReference type="HOGENOM" id="CLU_166268_0_0_1"/>
<evidence type="ECO:0000313" key="1">
    <source>
        <dbReference type="EMBL" id="KIJ59142.1"/>
    </source>
</evidence>
<evidence type="ECO:0000313" key="2">
    <source>
        <dbReference type="Proteomes" id="UP000053820"/>
    </source>
</evidence>
<reference evidence="1 2" key="1">
    <citation type="submission" date="2014-04" db="EMBL/GenBank/DDBJ databases">
        <title>Evolutionary Origins and Diversification of the Mycorrhizal Mutualists.</title>
        <authorList>
            <consortium name="DOE Joint Genome Institute"/>
            <consortium name="Mycorrhizal Genomics Consortium"/>
            <person name="Kohler A."/>
            <person name="Kuo A."/>
            <person name="Nagy L.G."/>
            <person name="Floudas D."/>
            <person name="Copeland A."/>
            <person name="Barry K.W."/>
            <person name="Cichocki N."/>
            <person name="Veneault-Fourrey C."/>
            <person name="LaButti K."/>
            <person name="Lindquist E.A."/>
            <person name="Lipzen A."/>
            <person name="Lundell T."/>
            <person name="Morin E."/>
            <person name="Murat C."/>
            <person name="Riley R."/>
            <person name="Ohm R."/>
            <person name="Sun H."/>
            <person name="Tunlid A."/>
            <person name="Henrissat B."/>
            <person name="Grigoriev I.V."/>
            <person name="Hibbett D.S."/>
            <person name="Martin F."/>
        </authorList>
    </citation>
    <scope>NUCLEOTIDE SEQUENCE [LARGE SCALE GENOMIC DNA]</scope>
    <source>
        <strain evidence="1 2">MD-312</strain>
    </source>
</reference>
<dbReference type="OrthoDB" id="3267810at2759"/>
<sequence>MPSPAIGPIETSTPSNLADVEATTRKEVLLVAALREAEERCAMYKKRVITLQAQAVLNEVYCNKLWFQLAFKEEKLANPDAPGKLVEDGLPRLLSGDEFYERVVEFTQWQKEKELEKAA</sequence>
<proteinExistence type="predicted"/>
<gene>
    <name evidence="1" type="ORF">HYDPIDRAFT_101249</name>
</gene>
<dbReference type="AlphaFoldDB" id="A0A0C9W8U3"/>
<protein>
    <submittedName>
        <fullName evidence="1">Uncharacterized protein</fullName>
    </submittedName>
</protein>